<keyword evidence="4" id="KW-0472">Membrane</keyword>
<protein>
    <submittedName>
        <fullName evidence="8">Putative small secreted protein</fullName>
    </submittedName>
</protein>
<dbReference type="RefSeq" id="WP_178827108.1">
    <property type="nucleotide sequence ID" value="NZ_DAINFC010000007.1"/>
</dbReference>
<dbReference type="EMBL" id="JACHKY010000001">
    <property type="protein sequence ID" value="MBB4796803.1"/>
    <property type="molecule type" value="Genomic_DNA"/>
</dbReference>
<keyword evidence="5" id="KW-0564">Palmitate</keyword>
<sequence length="45" mass="4475">MRKLFVLAAAAALLTTAACNTVAGAGKDTQAAGRAVEDAAKDVKN</sequence>
<evidence type="ECO:0000313" key="9">
    <source>
        <dbReference type="Proteomes" id="UP000539957"/>
    </source>
</evidence>
<dbReference type="GO" id="GO:0009636">
    <property type="term" value="P:response to toxic substance"/>
    <property type="evidence" value="ECO:0007669"/>
    <property type="project" value="InterPro"/>
</dbReference>
<evidence type="ECO:0000313" key="8">
    <source>
        <dbReference type="EMBL" id="MBB4796803.1"/>
    </source>
</evidence>
<evidence type="ECO:0000256" key="7">
    <source>
        <dbReference type="SAM" id="SignalP"/>
    </source>
</evidence>
<feature type="signal peptide" evidence="7">
    <location>
        <begin position="1"/>
        <end position="23"/>
    </location>
</feature>
<gene>
    <name evidence="8" type="ORF">HNP32_000517</name>
</gene>
<keyword evidence="9" id="KW-1185">Reference proteome</keyword>
<keyword evidence="2" id="KW-1003">Cell membrane</keyword>
<reference evidence="8 9" key="1">
    <citation type="submission" date="2020-08" db="EMBL/GenBank/DDBJ databases">
        <title>Functional genomics of gut bacteria from endangered species of beetles.</title>
        <authorList>
            <person name="Carlos-Shanley C."/>
        </authorList>
    </citation>
    <scope>NUCLEOTIDE SEQUENCE [LARGE SCALE GENOMIC DNA]</scope>
    <source>
        <strain evidence="8 9">S00123</strain>
    </source>
</reference>
<dbReference type="AlphaFoldDB" id="A0A7W7N1Z1"/>
<keyword evidence="6" id="KW-0449">Lipoprotein</keyword>
<organism evidence="8 9">
    <name type="scientific">Brevundimonas bullata</name>
    <dbReference type="NCBI Taxonomy" id="13160"/>
    <lineage>
        <taxon>Bacteria</taxon>
        <taxon>Pseudomonadati</taxon>
        <taxon>Pseudomonadota</taxon>
        <taxon>Alphaproteobacteria</taxon>
        <taxon>Caulobacterales</taxon>
        <taxon>Caulobacteraceae</taxon>
        <taxon>Brevundimonas</taxon>
    </lineage>
</organism>
<name>A0A7W7N1Z1_9CAUL</name>
<comment type="caution">
    <text evidence="8">The sequence shown here is derived from an EMBL/GenBank/DDBJ whole genome shotgun (WGS) entry which is preliminary data.</text>
</comment>
<dbReference type="Pfam" id="PF08085">
    <property type="entry name" value="Entericidin"/>
    <property type="match status" value="1"/>
</dbReference>
<evidence type="ECO:0000256" key="5">
    <source>
        <dbReference type="ARBA" id="ARBA00023139"/>
    </source>
</evidence>
<dbReference type="Proteomes" id="UP000539957">
    <property type="component" value="Unassembled WGS sequence"/>
</dbReference>
<evidence type="ECO:0000256" key="4">
    <source>
        <dbReference type="ARBA" id="ARBA00023136"/>
    </source>
</evidence>
<evidence type="ECO:0000256" key="3">
    <source>
        <dbReference type="ARBA" id="ARBA00022729"/>
    </source>
</evidence>
<dbReference type="InterPro" id="IPR012556">
    <property type="entry name" value="Entericidin"/>
</dbReference>
<evidence type="ECO:0000256" key="2">
    <source>
        <dbReference type="ARBA" id="ARBA00022475"/>
    </source>
</evidence>
<evidence type="ECO:0000256" key="1">
    <source>
        <dbReference type="ARBA" id="ARBA00010296"/>
    </source>
</evidence>
<accession>A0A7W7N1Z1</accession>
<evidence type="ECO:0000256" key="6">
    <source>
        <dbReference type="ARBA" id="ARBA00023288"/>
    </source>
</evidence>
<comment type="similarity">
    <text evidence="1">Belongs to the EcnA/EcnB lipoprotein family.</text>
</comment>
<dbReference type="GO" id="GO:0016020">
    <property type="term" value="C:membrane"/>
    <property type="evidence" value="ECO:0007669"/>
    <property type="project" value="InterPro"/>
</dbReference>
<keyword evidence="3 7" id="KW-0732">Signal</keyword>
<proteinExistence type="inferred from homology"/>
<feature type="chain" id="PRO_5030625947" evidence="7">
    <location>
        <begin position="24"/>
        <end position="45"/>
    </location>
</feature>
<dbReference type="PROSITE" id="PS51257">
    <property type="entry name" value="PROKAR_LIPOPROTEIN"/>
    <property type="match status" value="1"/>
</dbReference>